<evidence type="ECO:0000256" key="10">
    <source>
        <dbReference type="RuleBase" id="RU003718"/>
    </source>
</evidence>
<sequence>MLYLQSIIFFCLLLYSNCLNILVYAPAFAASHSKFLGKLADTLTERGHNVTYLMPVVNIAKRDECKGVKITKDVVIVEAGEKMLSQKQADTPNDEILDVWWTVQMDSSNSREIFQFFCSDMKIACENFLSRRDIFEDMKARNFDLAILEPVSACGLGFVKALGIEKTILASSSVFYDVILPYIGEPLDYSYVPSGYSVTGQELSLGEKFENWMVSREISIALEGLFDGEMEIYRRLLGHNLTNWRHLFPSASIFFVNSNPFFDFPRPVLEKTVPIGGISVNMGVRKEDMLTEEWEKVLNQRPHTMLVSFGTLVMSTHMPKKWRSGLLEAFKSFPNVTFIWKYESDDHSFANGIDNIYFSKWVPQNELLNDNRLTAFLSHGGLGSIMELAFSGKPALIIPVFADQTRNANTLARHRGAICLHKSQMKNTEVLKKAFKSVLFDASFKNNSLKLAATLRNQPNKPKDTLIKYTEFVGEFGPFPQMDPYGRHLNVFQKSFIDIYTLIIVVSSIFVALIFNVIAKLIQYFIKSKSSEKND</sequence>
<dbReference type="CAZy" id="GT1">
    <property type="family name" value="Glycosyltransferase Family 1"/>
</dbReference>
<organism evidence="12 13">
    <name type="scientific">Caenorhabditis elegans</name>
    <dbReference type="NCBI Taxonomy" id="6239"/>
    <lineage>
        <taxon>Eukaryota</taxon>
        <taxon>Metazoa</taxon>
        <taxon>Ecdysozoa</taxon>
        <taxon>Nematoda</taxon>
        <taxon>Chromadorea</taxon>
        <taxon>Rhabditida</taxon>
        <taxon>Rhabditina</taxon>
        <taxon>Rhabditomorpha</taxon>
        <taxon>Rhabditoidea</taxon>
        <taxon>Rhabditidae</taxon>
        <taxon>Peloderinae</taxon>
        <taxon>Caenorhabditis</taxon>
    </lineage>
</organism>
<dbReference type="Pfam" id="PF00201">
    <property type="entry name" value="UDPGT"/>
    <property type="match status" value="1"/>
</dbReference>
<dbReference type="PANTHER" id="PTHR48043:SF14">
    <property type="entry name" value="UDP-GLUCURONOSYLTRANSFERASE-RELATED"/>
    <property type="match status" value="1"/>
</dbReference>
<evidence type="ECO:0000256" key="4">
    <source>
        <dbReference type="ARBA" id="ARBA00022679"/>
    </source>
</evidence>
<name>O18009_CAEEL</name>
<evidence type="ECO:0000313" key="13">
    <source>
        <dbReference type="Proteomes" id="UP000001940"/>
    </source>
</evidence>
<accession>O18009</accession>
<evidence type="ECO:0000256" key="9">
    <source>
        <dbReference type="ARBA" id="ARBA00047475"/>
    </source>
</evidence>
<evidence type="ECO:0000256" key="2">
    <source>
        <dbReference type="ARBA" id="ARBA00009995"/>
    </source>
</evidence>
<dbReference type="OMA" id="EILDVWW"/>
<keyword evidence="3 10" id="KW-0328">Glycosyltransferase</keyword>
<dbReference type="Bgee" id="WBGene00011340">
    <property type="expression patterns" value="Expressed in adult organism and 1 other cell type or tissue"/>
</dbReference>
<dbReference type="InParanoid" id="O18009"/>
<dbReference type="PhylomeDB" id="O18009"/>
<gene>
    <name evidence="12 14" type="primary">ugt-30</name>
    <name evidence="12" type="ORF">CELE_T01G5.2</name>
    <name evidence="14" type="ORF">T01G5.2</name>
</gene>
<dbReference type="CDD" id="cd03784">
    <property type="entry name" value="GT1_Gtf-like"/>
    <property type="match status" value="1"/>
</dbReference>
<evidence type="ECO:0000256" key="5">
    <source>
        <dbReference type="ARBA" id="ARBA00022692"/>
    </source>
</evidence>
<dbReference type="HOGENOM" id="CLU_012949_1_4_1"/>
<dbReference type="PeptideAtlas" id="O18009"/>
<evidence type="ECO:0000256" key="3">
    <source>
        <dbReference type="ARBA" id="ARBA00022676"/>
    </source>
</evidence>
<dbReference type="KEGG" id="cel:CELE_T01G5.2"/>
<dbReference type="Gene3D" id="3.40.50.2000">
    <property type="entry name" value="Glycogen Phosphorylase B"/>
    <property type="match status" value="1"/>
</dbReference>
<dbReference type="RefSeq" id="NP_506729.1">
    <property type="nucleotide sequence ID" value="NM_074328.2"/>
</dbReference>
<dbReference type="AGR" id="WB:WBGene00011340"/>
<evidence type="ECO:0000256" key="1">
    <source>
        <dbReference type="ARBA" id="ARBA00004167"/>
    </source>
</evidence>
<dbReference type="FunFam" id="3.40.50.2000:FF:000038">
    <property type="entry name" value="UDP-GlucuronosylTransferase"/>
    <property type="match status" value="1"/>
</dbReference>
<dbReference type="InterPro" id="IPR035595">
    <property type="entry name" value="UDP_glycos_trans_CS"/>
</dbReference>
<dbReference type="InterPro" id="IPR050271">
    <property type="entry name" value="UDP-glycosyltransferase"/>
</dbReference>
<dbReference type="eggNOG" id="KOG1192">
    <property type="taxonomic scope" value="Eukaryota"/>
</dbReference>
<keyword evidence="13" id="KW-1185">Reference proteome</keyword>
<dbReference type="OrthoDB" id="5835829at2759"/>
<reference evidence="12 13" key="1">
    <citation type="journal article" date="1998" name="Science">
        <title>Genome sequence of the nematode C. elegans: a platform for investigating biology.</title>
        <authorList>
            <consortium name="The C. elegans sequencing consortium"/>
            <person name="Sulson J.E."/>
            <person name="Waterston R."/>
        </authorList>
    </citation>
    <scope>NUCLEOTIDE SEQUENCE [LARGE SCALE GENOMIC DNA]</scope>
    <source>
        <strain evidence="12 13">Bristol N2</strain>
    </source>
</reference>
<evidence type="ECO:0000256" key="8">
    <source>
        <dbReference type="ARBA" id="ARBA00023136"/>
    </source>
</evidence>
<dbReference type="WormBase" id="T01G5.2">
    <property type="protein sequence ID" value="CE12976"/>
    <property type="gene ID" value="WBGene00011340"/>
    <property type="gene designation" value="ugt-30"/>
</dbReference>
<dbReference type="FunCoup" id="O18009">
    <property type="interactions" value="1"/>
</dbReference>
<dbReference type="GeneID" id="187955"/>
<dbReference type="PaxDb" id="6239-T01G5.2"/>
<dbReference type="PIR" id="T24309">
    <property type="entry name" value="T24309"/>
</dbReference>
<keyword evidence="6 11" id="KW-0732">Signal</keyword>
<dbReference type="SMR" id="O18009"/>
<evidence type="ECO:0000256" key="7">
    <source>
        <dbReference type="ARBA" id="ARBA00022989"/>
    </source>
</evidence>
<dbReference type="GO" id="GO:0015020">
    <property type="term" value="F:glucuronosyltransferase activity"/>
    <property type="evidence" value="ECO:0007669"/>
    <property type="project" value="UniProtKB-EC"/>
</dbReference>
<feature type="transmembrane region" description="Helical" evidence="11">
    <location>
        <begin position="499"/>
        <end position="519"/>
    </location>
</feature>
<comment type="subcellular location">
    <subcellularLocation>
        <location evidence="1 11">Membrane</location>
        <topology evidence="1 11">Single-pass membrane protein</topology>
    </subcellularLocation>
</comment>
<dbReference type="UCSC" id="T01G5.2">
    <property type="organism name" value="c. elegans"/>
</dbReference>
<dbReference type="PROSITE" id="PS00375">
    <property type="entry name" value="UDPGT"/>
    <property type="match status" value="1"/>
</dbReference>
<dbReference type="CTD" id="187955"/>
<keyword evidence="4 10" id="KW-0808">Transferase</keyword>
<keyword evidence="8 11" id="KW-0472">Membrane</keyword>
<comment type="catalytic activity">
    <reaction evidence="9 11">
        <text>glucuronate acceptor + UDP-alpha-D-glucuronate = acceptor beta-D-glucuronoside + UDP + H(+)</text>
        <dbReference type="Rhea" id="RHEA:21032"/>
        <dbReference type="ChEBI" id="CHEBI:15378"/>
        <dbReference type="ChEBI" id="CHEBI:58052"/>
        <dbReference type="ChEBI" id="CHEBI:58223"/>
        <dbReference type="ChEBI" id="CHEBI:132367"/>
        <dbReference type="ChEBI" id="CHEBI:132368"/>
        <dbReference type="EC" id="2.4.1.17"/>
    </reaction>
</comment>
<keyword evidence="7 11" id="KW-1133">Transmembrane helix</keyword>
<comment type="similarity">
    <text evidence="2 10">Belongs to the UDP-glycosyltransferase family.</text>
</comment>
<dbReference type="GO" id="GO:0008194">
    <property type="term" value="F:UDP-glycosyltransferase activity"/>
    <property type="evidence" value="ECO:0000318"/>
    <property type="project" value="GO_Central"/>
</dbReference>
<dbReference type="InterPro" id="IPR002213">
    <property type="entry name" value="UDP_glucos_trans"/>
</dbReference>
<keyword evidence="5 11" id="KW-0812">Transmembrane</keyword>
<dbReference type="GO" id="GO:0016020">
    <property type="term" value="C:membrane"/>
    <property type="evidence" value="ECO:0007669"/>
    <property type="project" value="UniProtKB-SubCell"/>
</dbReference>
<evidence type="ECO:0000313" key="14">
    <source>
        <dbReference type="WormBase" id="T01G5.2"/>
    </source>
</evidence>
<evidence type="ECO:0000256" key="11">
    <source>
        <dbReference type="RuleBase" id="RU362059"/>
    </source>
</evidence>
<evidence type="ECO:0000256" key="6">
    <source>
        <dbReference type="ARBA" id="ARBA00022729"/>
    </source>
</evidence>
<dbReference type="AlphaFoldDB" id="O18009"/>
<dbReference type="EMBL" id="BX284605">
    <property type="protein sequence ID" value="CAB03266.1"/>
    <property type="molecule type" value="Genomic_DNA"/>
</dbReference>
<dbReference type="PANTHER" id="PTHR48043">
    <property type="entry name" value="EG:EG0003.4 PROTEIN-RELATED"/>
    <property type="match status" value="1"/>
</dbReference>
<feature type="chain" id="PRO_5005142208" description="UDP-glucuronosyltransferase" evidence="11">
    <location>
        <begin position="19"/>
        <end position="535"/>
    </location>
</feature>
<proteinExistence type="inferred from homology"/>
<dbReference type="Proteomes" id="UP000001940">
    <property type="component" value="Chromosome V"/>
</dbReference>
<dbReference type="EC" id="2.4.1.17" evidence="11"/>
<protein>
    <recommendedName>
        <fullName evidence="11">UDP-glucuronosyltransferase</fullName>
        <ecNumber evidence="11">2.4.1.17</ecNumber>
    </recommendedName>
</protein>
<dbReference type="SUPFAM" id="SSF53756">
    <property type="entry name" value="UDP-Glycosyltransferase/glycogen phosphorylase"/>
    <property type="match status" value="1"/>
</dbReference>
<evidence type="ECO:0000313" key="12">
    <source>
        <dbReference type="EMBL" id="CAB03266.1"/>
    </source>
</evidence>
<feature type="signal peptide" evidence="11">
    <location>
        <begin position="1"/>
        <end position="18"/>
    </location>
</feature>